<dbReference type="EMBL" id="CP050861">
    <property type="protein sequence ID" value="UTD16053.1"/>
    <property type="molecule type" value="Genomic_DNA"/>
</dbReference>
<name>A0AAE9MPV6_9FLAO</name>
<dbReference type="Proteomes" id="UP001056837">
    <property type="component" value="Chromosome"/>
</dbReference>
<evidence type="ECO:0000256" key="1">
    <source>
        <dbReference type="ARBA" id="ARBA00008791"/>
    </source>
</evidence>
<dbReference type="Gene3D" id="3.40.50.620">
    <property type="entry name" value="HUPs"/>
    <property type="match status" value="2"/>
</dbReference>
<dbReference type="RefSeq" id="WP_053056727.1">
    <property type="nucleotide sequence ID" value="NZ_CANLMG010000005.1"/>
</dbReference>
<dbReference type="InterPro" id="IPR014729">
    <property type="entry name" value="Rossmann-like_a/b/a_fold"/>
</dbReference>
<evidence type="ECO:0000313" key="4">
    <source>
        <dbReference type="EMBL" id="UTD16053.1"/>
    </source>
</evidence>
<feature type="domain" description="UspA" evidence="2">
    <location>
        <begin position="3"/>
        <end position="134"/>
    </location>
</feature>
<evidence type="ECO:0000313" key="3">
    <source>
        <dbReference type="EMBL" id="AZJ33355.1"/>
    </source>
</evidence>
<comment type="similarity">
    <text evidence="1">Belongs to the universal stress protein A family.</text>
</comment>
<accession>A0AAE9MPV6</accession>
<dbReference type="Proteomes" id="UP000269693">
    <property type="component" value="Chromosome"/>
</dbReference>
<gene>
    <name evidence="3" type="ORF">D6200_12595</name>
    <name evidence="4" type="ORF">HER15_11475</name>
</gene>
<dbReference type="EMBL" id="CP032544">
    <property type="protein sequence ID" value="AZJ33355.1"/>
    <property type="molecule type" value="Genomic_DNA"/>
</dbReference>
<dbReference type="PANTHER" id="PTHR46268">
    <property type="entry name" value="STRESS RESPONSE PROTEIN NHAX"/>
    <property type="match status" value="1"/>
</dbReference>
<reference evidence="3 5" key="1">
    <citation type="submission" date="2018-09" db="EMBL/GenBank/DDBJ databases">
        <title>Insights into the microbiota of Asian seabass (Lates calcarifer) with tenacibaculosis symptoms and description of sp. nov. Tenacibaculum singaporense.</title>
        <authorList>
            <person name="Miyake S."/>
            <person name="Soh M."/>
            <person name="Azman M.N."/>
            <person name="Ngoh S.Y."/>
            <person name="Orban L."/>
            <person name="Seedorf H."/>
        </authorList>
    </citation>
    <scope>NUCLEOTIDE SEQUENCE [LARGE SCALE GENOMIC DNA]</scope>
    <source>
        <strain evidence="3 5">DSM 13764</strain>
    </source>
</reference>
<evidence type="ECO:0000313" key="6">
    <source>
        <dbReference type="Proteomes" id="UP001056837"/>
    </source>
</evidence>
<dbReference type="SUPFAM" id="SSF52402">
    <property type="entry name" value="Adenine nucleotide alpha hydrolases-like"/>
    <property type="match status" value="2"/>
</dbReference>
<dbReference type="InterPro" id="IPR006016">
    <property type="entry name" value="UspA"/>
</dbReference>
<dbReference type="Pfam" id="PF00582">
    <property type="entry name" value="Usp"/>
    <property type="match status" value="2"/>
</dbReference>
<proteinExistence type="inferred from homology"/>
<sequence length="289" mass="32648">MKIKNILVALDLSELDVTLIKYCSMLAKNHETENVYFIHNVKKYEISNLFSEQLENISIEDIIEEELDNSINKHFDADCNYELLVSDDAYTESLISYVANKYHADLIILGNKNTYKGSGSVSGKLLRMAKCNILSIPKEANLNPENLMIATDFSSASLKAFNTASSINKKKEQPTLKVLNVFKIPQLFFPYIKIDKAREKVEKHVSLQFEKLLNKTKASNVETIKASAGDDSIPEKIRAIAEKDKTDILFVADKGHNNFTSLLVGSVTEELFTQDLHIPLWVVKHYIAS</sequence>
<organism evidence="4 6">
    <name type="scientific">Tenacibaculum mesophilum</name>
    <dbReference type="NCBI Taxonomy" id="104268"/>
    <lineage>
        <taxon>Bacteria</taxon>
        <taxon>Pseudomonadati</taxon>
        <taxon>Bacteroidota</taxon>
        <taxon>Flavobacteriia</taxon>
        <taxon>Flavobacteriales</taxon>
        <taxon>Flavobacteriaceae</taxon>
        <taxon>Tenacibaculum</taxon>
    </lineage>
</organism>
<evidence type="ECO:0000259" key="2">
    <source>
        <dbReference type="Pfam" id="PF00582"/>
    </source>
</evidence>
<dbReference type="PANTHER" id="PTHR46268:SF6">
    <property type="entry name" value="UNIVERSAL STRESS PROTEIN UP12"/>
    <property type="match status" value="1"/>
</dbReference>
<dbReference type="AlphaFoldDB" id="A0AAE9MPV6"/>
<feature type="domain" description="UspA" evidence="2">
    <location>
        <begin position="146"/>
        <end position="284"/>
    </location>
</feature>
<keyword evidence="5" id="KW-1185">Reference proteome</keyword>
<reference evidence="4" key="2">
    <citation type="submission" date="2020-04" db="EMBL/GenBank/DDBJ databases">
        <title>Tenacibaculum mesophilum bac2.</title>
        <authorList>
            <person name="Li M."/>
        </authorList>
    </citation>
    <scope>NUCLEOTIDE SEQUENCE</scope>
    <source>
        <strain evidence="4">Bac2</strain>
    </source>
</reference>
<protein>
    <submittedName>
        <fullName evidence="4">Universal stress protein</fullName>
    </submittedName>
</protein>
<evidence type="ECO:0000313" key="5">
    <source>
        <dbReference type="Proteomes" id="UP000269693"/>
    </source>
</evidence>
<dbReference type="CDD" id="cd00293">
    <property type="entry name" value="USP-like"/>
    <property type="match status" value="2"/>
</dbReference>